<sequence>MIVGDIIYRAPWQDIGTSPDHPFRAAACQPYTITVPGSSFPIRSNLLIHRDLAFLRRLAHQVHLSCRVSTAKIELPRPSQLCDLSLEVLNILHSCLEQLCLAKESSESKYCARVWIRLGIGLLGCLIPYLRATRSLAIDASHLHQAGHSIQRSFHPVSLAFLDVGMLLSSHFQCGACRCSDDERAYHQPIHELLAHPPAYQDLLIYSMGLILAWRWLAYLSGESRSTFGLGLRDRAAVSFGASQLAR</sequence>
<organism evidence="1 2">
    <name type="scientific">Aspergillus granulosus</name>
    <dbReference type="NCBI Taxonomy" id="176169"/>
    <lineage>
        <taxon>Eukaryota</taxon>
        <taxon>Fungi</taxon>
        <taxon>Dikarya</taxon>
        <taxon>Ascomycota</taxon>
        <taxon>Pezizomycotina</taxon>
        <taxon>Eurotiomycetes</taxon>
        <taxon>Eurotiomycetidae</taxon>
        <taxon>Eurotiales</taxon>
        <taxon>Aspergillaceae</taxon>
        <taxon>Aspergillus</taxon>
        <taxon>Aspergillus subgen. Nidulantes</taxon>
    </lineage>
</organism>
<name>A0ABR4HFJ6_9EURO</name>
<evidence type="ECO:0000313" key="1">
    <source>
        <dbReference type="EMBL" id="KAL2814252.1"/>
    </source>
</evidence>
<comment type="caution">
    <text evidence="1">The sequence shown here is derived from an EMBL/GenBank/DDBJ whole genome shotgun (WGS) entry which is preliminary data.</text>
</comment>
<reference evidence="1 2" key="1">
    <citation type="submission" date="2024-07" db="EMBL/GenBank/DDBJ databases">
        <title>Section-level genome sequencing and comparative genomics of Aspergillus sections Usti and Cavernicolus.</title>
        <authorList>
            <consortium name="Lawrence Berkeley National Laboratory"/>
            <person name="Nybo J.L."/>
            <person name="Vesth T.C."/>
            <person name="Theobald S."/>
            <person name="Frisvad J.C."/>
            <person name="Larsen T.O."/>
            <person name="Kjaerboelling I."/>
            <person name="Rothschild-Mancinelli K."/>
            <person name="Lyhne E.K."/>
            <person name="Kogle M.E."/>
            <person name="Barry K."/>
            <person name="Clum A."/>
            <person name="Na H."/>
            <person name="Ledsgaard L."/>
            <person name="Lin J."/>
            <person name="Lipzen A."/>
            <person name="Kuo A."/>
            <person name="Riley R."/>
            <person name="Mondo S."/>
            <person name="Labutti K."/>
            <person name="Haridas S."/>
            <person name="Pangalinan J."/>
            <person name="Salamov A.A."/>
            <person name="Simmons B.A."/>
            <person name="Magnuson J.K."/>
            <person name="Chen J."/>
            <person name="Drula E."/>
            <person name="Henrissat B."/>
            <person name="Wiebenga A."/>
            <person name="Lubbers R.J."/>
            <person name="Gomes A.C."/>
            <person name="Makela M.R."/>
            <person name="Stajich J."/>
            <person name="Grigoriev I.V."/>
            <person name="Mortensen U.H."/>
            <person name="De Vries R.P."/>
            <person name="Baker S.E."/>
            <person name="Andersen M.R."/>
        </authorList>
    </citation>
    <scope>NUCLEOTIDE SEQUENCE [LARGE SCALE GENOMIC DNA]</scope>
    <source>
        <strain evidence="1 2">CBS 588.65</strain>
    </source>
</reference>
<keyword evidence="2" id="KW-1185">Reference proteome</keyword>
<protein>
    <submittedName>
        <fullName evidence="1">Uncharacterized protein</fullName>
    </submittedName>
</protein>
<accession>A0ABR4HFJ6</accession>
<evidence type="ECO:0000313" key="2">
    <source>
        <dbReference type="Proteomes" id="UP001610334"/>
    </source>
</evidence>
<dbReference type="Proteomes" id="UP001610334">
    <property type="component" value="Unassembled WGS sequence"/>
</dbReference>
<proteinExistence type="predicted"/>
<gene>
    <name evidence="1" type="ORF">BJX63DRAFT_392559</name>
</gene>
<dbReference type="EMBL" id="JBFXLT010000034">
    <property type="protein sequence ID" value="KAL2814252.1"/>
    <property type="molecule type" value="Genomic_DNA"/>
</dbReference>